<keyword evidence="6" id="KW-0406">Ion transport</keyword>
<evidence type="ECO:0000256" key="5">
    <source>
        <dbReference type="ARBA" id="ARBA00022729"/>
    </source>
</evidence>
<reference evidence="16" key="1">
    <citation type="journal article" date="2019" name="Int. J. Syst. Evol. Microbiol.">
        <title>The Global Catalogue of Microorganisms (GCM) 10K type strain sequencing project: providing services to taxonomists for standard genome sequencing and annotation.</title>
        <authorList>
            <consortium name="The Broad Institute Genomics Platform"/>
            <consortium name="The Broad Institute Genome Sequencing Center for Infectious Disease"/>
            <person name="Wu L."/>
            <person name="Ma J."/>
        </authorList>
    </citation>
    <scope>NUCLEOTIDE SEQUENCE [LARGE SCALE GENOMIC DNA]</scope>
    <source>
        <strain evidence="16">KCTC 23984</strain>
    </source>
</reference>
<dbReference type="Gene3D" id="3.30.1330.60">
    <property type="entry name" value="OmpA-like domain"/>
    <property type="match status" value="1"/>
</dbReference>
<dbReference type="RefSeq" id="WP_377487851.1">
    <property type="nucleotide sequence ID" value="NZ_JBHUOX010000016.1"/>
</dbReference>
<dbReference type="SUPFAM" id="SSF56925">
    <property type="entry name" value="OMPA-like"/>
    <property type="match status" value="1"/>
</dbReference>
<dbReference type="Pfam" id="PF13505">
    <property type="entry name" value="OMP_b-brl"/>
    <property type="match status" value="1"/>
</dbReference>
<evidence type="ECO:0000256" key="9">
    <source>
        <dbReference type="ARBA" id="ARBA00023237"/>
    </source>
</evidence>
<dbReference type="CDD" id="cd07185">
    <property type="entry name" value="OmpA_C-like"/>
    <property type="match status" value="1"/>
</dbReference>
<evidence type="ECO:0000256" key="1">
    <source>
        <dbReference type="ARBA" id="ARBA00004571"/>
    </source>
</evidence>
<feature type="chain" id="PRO_5046598270" evidence="13">
    <location>
        <begin position="20"/>
        <end position="665"/>
    </location>
</feature>
<dbReference type="PANTHER" id="PTHR30329:SF21">
    <property type="entry name" value="LIPOPROTEIN YIAD-RELATED"/>
    <property type="match status" value="1"/>
</dbReference>
<dbReference type="Pfam" id="PF00691">
    <property type="entry name" value="OmpA"/>
    <property type="match status" value="1"/>
</dbReference>
<sequence>MKKFLTLCMLLVSCQVAFAQHDLYNWKLSGYTGFARYLNDNNSSSDYFTTDNGQLYRLELTRHIGNSFGLSASYSFGEVSGNDLQQNPFTTDVRLSALRAYFYTDNGWLLNSSALVAPYVFAGYGLGILETSSGAITRESRYVPAIPLGFGLKFRLAERWQLALQTEAVYLTDAHLQGPDLEQNEYNSAFLHTGFTLGYSFGFKKSTFKAPRFYADNVALLQSVEGPNQPRQNELEMMLQIQPKPVQVVIAPNETVPTPTVITKRNVESPAMAPTTTGTTPDADTSSALAQIMRHRLVPIEPAQAQETTTRDLKTISSASTIIRLDSVVGNTTIQPAPAVRERVEVAGEPAAQTQPAVATQQRVQTQDSVITTTTITTTERAPITTQEAAPARAQQRAPVRTQEVAPVRTERRTQESVQEIAPARASETARVVERNVYIPSETRSAAVRTADAAQLREERLRINAVNAENRRLRSRIDSLQAVPQTSGDTLVSGPAAAVDTSMVQYLQQQAALNDSMLQRLNQYEQELALLKQANAAPAPVLAPVVVAPAPAPAPEEAPKGYTTSVFYPINAYRVPAESLRDLNQVLKALQENPDMKVRLTGHTSQSGNPAYNLALSRRRVEALESFLTDQGIAKQRISTQYLGDEKSSKKENPLDRKVEVQVFE</sequence>
<keyword evidence="7" id="KW-0626">Porin</keyword>
<feature type="signal peptide" evidence="13">
    <location>
        <begin position="1"/>
        <end position="19"/>
    </location>
</feature>
<organism evidence="15 16">
    <name type="scientific">Pontibacter toksunensis</name>
    <dbReference type="NCBI Taxonomy" id="1332631"/>
    <lineage>
        <taxon>Bacteria</taxon>
        <taxon>Pseudomonadati</taxon>
        <taxon>Bacteroidota</taxon>
        <taxon>Cytophagia</taxon>
        <taxon>Cytophagales</taxon>
        <taxon>Hymenobacteraceae</taxon>
        <taxon>Pontibacter</taxon>
    </lineage>
</organism>
<evidence type="ECO:0000313" key="16">
    <source>
        <dbReference type="Proteomes" id="UP001597641"/>
    </source>
</evidence>
<dbReference type="PROSITE" id="PS51123">
    <property type="entry name" value="OMPA_2"/>
    <property type="match status" value="1"/>
</dbReference>
<dbReference type="SUPFAM" id="SSF103088">
    <property type="entry name" value="OmpA-like"/>
    <property type="match status" value="1"/>
</dbReference>
<dbReference type="InterPro" id="IPR036737">
    <property type="entry name" value="OmpA-like_sf"/>
</dbReference>
<dbReference type="Proteomes" id="UP001597641">
    <property type="component" value="Unassembled WGS sequence"/>
</dbReference>
<feature type="coiled-coil region" evidence="11">
    <location>
        <begin position="507"/>
        <end position="534"/>
    </location>
</feature>
<name>A0ABW6BYG9_9BACT</name>
<evidence type="ECO:0000256" key="11">
    <source>
        <dbReference type="SAM" id="Coils"/>
    </source>
</evidence>
<dbReference type="InterPro" id="IPR027385">
    <property type="entry name" value="Beta-barrel_OMP"/>
</dbReference>
<dbReference type="InterPro" id="IPR006664">
    <property type="entry name" value="OMP_bac"/>
</dbReference>
<evidence type="ECO:0000256" key="13">
    <source>
        <dbReference type="SAM" id="SignalP"/>
    </source>
</evidence>
<keyword evidence="9" id="KW-0998">Cell outer membrane</keyword>
<dbReference type="InterPro" id="IPR050330">
    <property type="entry name" value="Bact_OuterMem_StrucFunc"/>
</dbReference>
<feature type="coiled-coil region" evidence="11">
    <location>
        <begin position="451"/>
        <end position="483"/>
    </location>
</feature>
<evidence type="ECO:0000259" key="14">
    <source>
        <dbReference type="PROSITE" id="PS51123"/>
    </source>
</evidence>
<dbReference type="InterPro" id="IPR006665">
    <property type="entry name" value="OmpA-like"/>
</dbReference>
<keyword evidence="4" id="KW-0812">Transmembrane</keyword>
<comment type="caution">
    <text evidence="15">The sequence shown here is derived from an EMBL/GenBank/DDBJ whole genome shotgun (WGS) entry which is preliminary data.</text>
</comment>
<evidence type="ECO:0000256" key="4">
    <source>
        <dbReference type="ARBA" id="ARBA00022692"/>
    </source>
</evidence>
<feature type="region of interest" description="Disordered" evidence="12">
    <location>
        <begin position="385"/>
        <end position="419"/>
    </location>
</feature>
<proteinExistence type="predicted"/>
<evidence type="ECO:0000256" key="2">
    <source>
        <dbReference type="ARBA" id="ARBA00022448"/>
    </source>
</evidence>
<keyword evidence="2" id="KW-0813">Transport</keyword>
<feature type="compositionally biased region" description="Low complexity" evidence="12">
    <location>
        <begin position="385"/>
        <end position="399"/>
    </location>
</feature>
<gene>
    <name evidence="15" type="ORF">ACFS7Z_18785</name>
</gene>
<dbReference type="PRINTS" id="PR01021">
    <property type="entry name" value="OMPADOMAIN"/>
</dbReference>
<dbReference type="PANTHER" id="PTHR30329">
    <property type="entry name" value="STATOR ELEMENT OF FLAGELLAR MOTOR COMPLEX"/>
    <property type="match status" value="1"/>
</dbReference>
<evidence type="ECO:0000256" key="10">
    <source>
        <dbReference type="PROSITE-ProRule" id="PRU00473"/>
    </source>
</evidence>
<dbReference type="Gene3D" id="2.40.160.20">
    <property type="match status" value="1"/>
</dbReference>
<keyword evidence="8 10" id="KW-0472">Membrane</keyword>
<keyword evidence="11" id="KW-0175">Coiled coil</keyword>
<keyword evidence="16" id="KW-1185">Reference proteome</keyword>
<accession>A0ABW6BYG9</accession>
<protein>
    <submittedName>
        <fullName evidence="15">OmpA family protein</fullName>
    </submittedName>
</protein>
<evidence type="ECO:0000256" key="8">
    <source>
        <dbReference type="ARBA" id="ARBA00023136"/>
    </source>
</evidence>
<feature type="domain" description="OmpA-like" evidence="14">
    <location>
        <begin position="555"/>
        <end position="665"/>
    </location>
</feature>
<keyword evidence="5 13" id="KW-0732">Signal</keyword>
<keyword evidence="3" id="KW-1134">Transmembrane beta strand</keyword>
<evidence type="ECO:0000256" key="3">
    <source>
        <dbReference type="ARBA" id="ARBA00022452"/>
    </source>
</evidence>
<dbReference type="EMBL" id="JBHUOX010000016">
    <property type="protein sequence ID" value="MFD3002425.1"/>
    <property type="molecule type" value="Genomic_DNA"/>
</dbReference>
<evidence type="ECO:0000313" key="15">
    <source>
        <dbReference type="EMBL" id="MFD3002425.1"/>
    </source>
</evidence>
<evidence type="ECO:0000256" key="12">
    <source>
        <dbReference type="SAM" id="MobiDB-lite"/>
    </source>
</evidence>
<comment type="subcellular location">
    <subcellularLocation>
        <location evidence="1">Cell outer membrane</location>
        <topology evidence="1">Multi-pass membrane protein</topology>
    </subcellularLocation>
</comment>
<evidence type="ECO:0000256" key="7">
    <source>
        <dbReference type="ARBA" id="ARBA00023114"/>
    </source>
</evidence>
<dbReference type="InterPro" id="IPR011250">
    <property type="entry name" value="OMP/PagP_B-barrel"/>
</dbReference>
<evidence type="ECO:0000256" key="6">
    <source>
        <dbReference type="ARBA" id="ARBA00023065"/>
    </source>
</evidence>